<evidence type="ECO:0000256" key="1">
    <source>
        <dbReference type="SAM" id="MobiDB-lite"/>
    </source>
</evidence>
<dbReference type="PROSITE" id="PS51257">
    <property type="entry name" value="PROKAR_LIPOPROTEIN"/>
    <property type="match status" value="1"/>
</dbReference>
<dbReference type="Proteomes" id="UP000249646">
    <property type="component" value="Unassembled WGS sequence"/>
</dbReference>
<accession>A0A2W7GK39</accession>
<gene>
    <name evidence="2" type="ORF">BCF89_1231</name>
</gene>
<reference evidence="2 3" key="1">
    <citation type="submission" date="2018-06" db="EMBL/GenBank/DDBJ databases">
        <title>Genomic Encyclopedia of Archaeal and Bacterial Type Strains, Phase II (KMG-II): from individual species to whole genera.</title>
        <authorList>
            <person name="Goeker M."/>
        </authorList>
    </citation>
    <scope>NUCLEOTIDE SEQUENCE [LARGE SCALE GENOMIC DNA]</scope>
    <source>
        <strain evidence="2 3">ATCC 51348</strain>
    </source>
</reference>
<evidence type="ECO:0000313" key="2">
    <source>
        <dbReference type="EMBL" id="PZV97728.1"/>
    </source>
</evidence>
<proteinExistence type="predicted"/>
<protein>
    <submittedName>
        <fullName evidence="2">Uncharacterized protein</fullName>
    </submittedName>
</protein>
<dbReference type="EMBL" id="QKUB01000023">
    <property type="protein sequence ID" value="PZV97728.1"/>
    <property type="molecule type" value="Genomic_DNA"/>
</dbReference>
<dbReference type="AlphaFoldDB" id="A0A2W7GK39"/>
<feature type="region of interest" description="Disordered" evidence="1">
    <location>
        <begin position="93"/>
        <end position="118"/>
    </location>
</feature>
<feature type="non-terminal residue" evidence="2">
    <location>
        <position position="118"/>
    </location>
</feature>
<name>A0A2W7GK39_9BACT</name>
<evidence type="ECO:0000313" key="3">
    <source>
        <dbReference type="Proteomes" id="UP000249646"/>
    </source>
</evidence>
<organism evidence="2 3">
    <name type="scientific">Metamycoplasma auris</name>
    <dbReference type="NCBI Taxonomy" id="51363"/>
    <lineage>
        <taxon>Bacteria</taxon>
        <taxon>Bacillati</taxon>
        <taxon>Mycoplasmatota</taxon>
        <taxon>Mycoplasmoidales</taxon>
        <taxon>Metamycoplasmataceae</taxon>
        <taxon>Metamycoplasma</taxon>
    </lineage>
</organism>
<comment type="caution">
    <text evidence="2">The sequence shown here is derived from an EMBL/GenBank/DDBJ whole genome shotgun (WGS) entry which is preliminary data.</text>
</comment>
<feature type="compositionally biased region" description="Pro residues" evidence="1">
    <location>
        <begin position="107"/>
        <end position="118"/>
    </location>
</feature>
<keyword evidence="3" id="KW-1185">Reference proteome</keyword>
<sequence length="118" mass="13195">MKKSLAFLIAATSVATITTPILAISCKDKESKEKKEFKKEITKLETLIKTEGKLKDETKVALEKIASDARKQLSELKTPDEFRKATEELKKKIDEVKKENNENNPVTPTPVTPTPVTP</sequence>